<dbReference type="InterPro" id="IPR038765">
    <property type="entry name" value="Papain-like_cys_pep_sf"/>
</dbReference>
<dbReference type="GO" id="GO:0006508">
    <property type="term" value="P:proteolysis"/>
    <property type="evidence" value="ECO:0007669"/>
    <property type="project" value="UniProtKB-KW"/>
</dbReference>
<comment type="similarity">
    <text evidence="1">Belongs to the peptidase C48 family.</text>
</comment>
<accession>A0A445BCI3</accession>
<evidence type="ECO:0000256" key="1">
    <source>
        <dbReference type="ARBA" id="ARBA00005234"/>
    </source>
</evidence>
<dbReference type="Pfam" id="PF02902">
    <property type="entry name" value="Peptidase_C48"/>
    <property type="match status" value="1"/>
</dbReference>
<dbReference type="EMBL" id="SDMP01000009">
    <property type="protein sequence ID" value="RYR36390.1"/>
    <property type="molecule type" value="Genomic_DNA"/>
</dbReference>
<evidence type="ECO:0000313" key="6">
    <source>
        <dbReference type="Proteomes" id="UP000289738"/>
    </source>
</evidence>
<evidence type="ECO:0000259" key="4">
    <source>
        <dbReference type="Pfam" id="PF02902"/>
    </source>
</evidence>
<protein>
    <recommendedName>
        <fullName evidence="4">Ubiquitin-like protease family profile domain-containing protein</fullName>
    </recommendedName>
</protein>
<proteinExistence type="inferred from homology"/>
<dbReference type="Proteomes" id="UP000289738">
    <property type="component" value="Chromosome A09"/>
</dbReference>
<keyword evidence="3" id="KW-0378">Hydrolase</keyword>
<comment type="caution">
    <text evidence="5">The sequence shown here is derived from an EMBL/GenBank/DDBJ whole genome shotgun (WGS) entry which is preliminary data.</text>
</comment>
<evidence type="ECO:0000256" key="2">
    <source>
        <dbReference type="ARBA" id="ARBA00022670"/>
    </source>
</evidence>
<evidence type="ECO:0000256" key="3">
    <source>
        <dbReference type="ARBA" id="ARBA00022801"/>
    </source>
</evidence>
<organism evidence="5 6">
    <name type="scientific">Arachis hypogaea</name>
    <name type="common">Peanut</name>
    <dbReference type="NCBI Taxonomy" id="3818"/>
    <lineage>
        <taxon>Eukaryota</taxon>
        <taxon>Viridiplantae</taxon>
        <taxon>Streptophyta</taxon>
        <taxon>Embryophyta</taxon>
        <taxon>Tracheophyta</taxon>
        <taxon>Spermatophyta</taxon>
        <taxon>Magnoliopsida</taxon>
        <taxon>eudicotyledons</taxon>
        <taxon>Gunneridae</taxon>
        <taxon>Pentapetalae</taxon>
        <taxon>rosids</taxon>
        <taxon>fabids</taxon>
        <taxon>Fabales</taxon>
        <taxon>Fabaceae</taxon>
        <taxon>Papilionoideae</taxon>
        <taxon>50 kb inversion clade</taxon>
        <taxon>dalbergioids sensu lato</taxon>
        <taxon>Dalbergieae</taxon>
        <taxon>Pterocarpus clade</taxon>
        <taxon>Arachis</taxon>
    </lineage>
</organism>
<dbReference type="SUPFAM" id="SSF54001">
    <property type="entry name" value="Cysteine proteinases"/>
    <property type="match status" value="1"/>
</dbReference>
<feature type="domain" description="Ubiquitin-like protease family profile" evidence="4">
    <location>
        <begin position="192"/>
        <end position="310"/>
    </location>
</feature>
<gene>
    <name evidence="5" type="ORF">Ahy_A09g041351</name>
</gene>
<sequence length="317" mass="37680">MPFFSLGISPLVSQPNHPSEPPVSQLEILAETVVDARVTAALKFAEATSSEPTLPAVEVFKTLEKKRKISKELIEKSYHWMTHMKMTKDSSNEYDTIFVLKREALYEGLREYFMSLMPKNKCMPRIHSMILNQIKVRHYQEQVYIVPLDIVNFILETHGVDYTDKTTNKTYRFDIDQYAHHRQFLDKRKLASHPFLTHWWLWIADVNKKKFYVLEPINKPKKDIPESRVKLNKFVGLIISQRRVYAGTEPLMEDRLREKAEYIPLNGQRTNYDCGIYMMKWLETIDPRKIKSGKRYKYKAWTQEEIDDFRYQYGLRI</sequence>
<evidence type="ECO:0000313" key="5">
    <source>
        <dbReference type="EMBL" id="RYR36390.1"/>
    </source>
</evidence>
<dbReference type="InterPro" id="IPR003653">
    <property type="entry name" value="Peptidase_C48_C"/>
</dbReference>
<keyword evidence="6" id="KW-1185">Reference proteome</keyword>
<dbReference type="Gene3D" id="3.40.395.10">
    <property type="entry name" value="Adenoviral Proteinase, Chain A"/>
    <property type="match status" value="1"/>
</dbReference>
<dbReference type="GO" id="GO:0008234">
    <property type="term" value="F:cysteine-type peptidase activity"/>
    <property type="evidence" value="ECO:0007669"/>
    <property type="project" value="InterPro"/>
</dbReference>
<keyword evidence="2" id="KW-0645">Protease</keyword>
<name>A0A445BCI3_ARAHY</name>
<dbReference type="AlphaFoldDB" id="A0A445BCI3"/>
<reference evidence="5 6" key="1">
    <citation type="submission" date="2019-01" db="EMBL/GenBank/DDBJ databases">
        <title>Sequencing of cultivated peanut Arachis hypogaea provides insights into genome evolution and oil improvement.</title>
        <authorList>
            <person name="Chen X."/>
        </authorList>
    </citation>
    <scope>NUCLEOTIDE SEQUENCE [LARGE SCALE GENOMIC DNA]</scope>
    <source>
        <strain evidence="6">cv. Fuhuasheng</strain>
        <tissue evidence="5">Leaves</tissue>
    </source>
</reference>